<dbReference type="Proteomes" id="UP000214975">
    <property type="component" value="Chromosome"/>
</dbReference>
<gene>
    <name evidence="1" type="ORF">Thert_03002</name>
</gene>
<dbReference type="PROSITE" id="PS51257">
    <property type="entry name" value="PROKAR_LIPOPROTEIN"/>
    <property type="match status" value="1"/>
</dbReference>
<dbReference type="Gene3D" id="3.40.190.10">
    <property type="entry name" value="Periplasmic binding protein-like II"/>
    <property type="match status" value="2"/>
</dbReference>
<dbReference type="EMBL" id="CP016893">
    <property type="protein sequence ID" value="AST58786.1"/>
    <property type="molecule type" value="Genomic_DNA"/>
</dbReference>
<dbReference type="AlphaFoldDB" id="A0A223I214"/>
<proteinExistence type="predicted"/>
<dbReference type="RefSeq" id="WP_094397908.1">
    <property type="nucleotide sequence ID" value="NZ_CP016893.1"/>
</dbReference>
<dbReference type="PANTHER" id="PTHR31528">
    <property type="entry name" value="4-AMINO-5-HYDROXYMETHYL-2-METHYLPYRIMIDINE PHOSPHATE SYNTHASE THI11-RELATED"/>
    <property type="match status" value="1"/>
</dbReference>
<name>A0A223I214_THETR</name>
<dbReference type="InterPro" id="IPR001638">
    <property type="entry name" value="Solute-binding_3/MltF_N"/>
</dbReference>
<evidence type="ECO:0000313" key="2">
    <source>
        <dbReference type="Proteomes" id="UP000214975"/>
    </source>
</evidence>
<dbReference type="Pfam" id="PF09084">
    <property type="entry name" value="NMT1"/>
    <property type="match status" value="1"/>
</dbReference>
<organism evidence="1 2">
    <name type="scientific">Thermoanaerobacterium thermosaccharolyticum</name>
    <name type="common">Clostridium thermosaccharolyticum</name>
    <dbReference type="NCBI Taxonomy" id="1517"/>
    <lineage>
        <taxon>Bacteria</taxon>
        <taxon>Bacillati</taxon>
        <taxon>Bacillota</taxon>
        <taxon>Clostridia</taxon>
        <taxon>Thermoanaerobacterales</taxon>
        <taxon>Thermoanaerobacteraceae</taxon>
        <taxon>Thermoanaerobacterium</taxon>
    </lineage>
</organism>
<dbReference type="InterPro" id="IPR027939">
    <property type="entry name" value="NMT1/THI5"/>
</dbReference>
<accession>A0A223I214</accession>
<dbReference type="PANTHER" id="PTHR31528:SF3">
    <property type="entry name" value="THIAMINE BIOSYNTHESIS PROTEIN HI_0357-RELATED"/>
    <property type="match status" value="1"/>
</dbReference>
<dbReference type="SMART" id="SM00062">
    <property type="entry name" value="PBPb"/>
    <property type="match status" value="1"/>
</dbReference>
<dbReference type="SUPFAM" id="SSF53850">
    <property type="entry name" value="Periplasmic binding protein-like II"/>
    <property type="match status" value="1"/>
</dbReference>
<sequence>MKKIVSVMLLIIMIFTISSCSSKKEASSTKLQTLNIGILQDTDSIPVLIAKEQGYFKDENLDVNIEQFKSAQERDSALQSGKIDGAISDIMAAAFANDDGFNVKITSLTNGTYDLLVNKDENINSLQDLKGKSIAISKNTLIEYVTDMILKKAGLTDKDINKVSIPQMPTRLEMLQNGKVDAATLPNALATVAMMNGSKMLDNSHNLGINPGVLLFTSSAIDSKKSEIKAFYIAYNKAVDFLNKEPKSAYIDKVIEDGGFPKQIEDTLKLPVYQKATPPDKKDFDDVIKWLTDKGLIKHNYSYNDLVISEFVK</sequence>
<reference evidence="1 2" key="1">
    <citation type="submission" date="2016-08" db="EMBL/GenBank/DDBJ databases">
        <title>A novel genetic cassette of butanologenic Thermoanaerobacterium thermosaccharolyticum that directly convert cellulose to butanol.</title>
        <authorList>
            <person name="Li T."/>
            <person name="He J."/>
        </authorList>
    </citation>
    <scope>NUCLEOTIDE SEQUENCE [LARGE SCALE GENOMIC DNA]</scope>
    <source>
        <strain evidence="1 2">TG57</strain>
    </source>
</reference>
<dbReference type="InterPro" id="IPR015168">
    <property type="entry name" value="SsuA/THI5"/>
</dbReference>
<protein>
    <submittedName>
        <fullName evidence="1">ABC transporter substrate-binding protein</fullName>
    </submittedName>
</protein>
<evidence type="ECO:0000313" key="1">
    <source>
        <dbReference type="EMBL" id="AST58786.1"/>
    </source>
</evidence>
<dbReference type="GO" id="GO:0009228">
    <property type="term" value="P:thiamine biosynthetic process"/>
    <property type="evidence" value="ECO:0007669"/>
    <property type="project" value="InterPro"/>
</dbReference>